<evidence type="ECO:0000259" key="6">
    <source>
        <dbReference type="PROSITE" id="PS51898"/>
    </source>
</evidence>
<dbReference type="AlphaFoldDB" id="A0A3S9QG75"/>
<dbReference type="InterPro" id="IPR002104">
    <property type="entry name" value="Integrase_catalytic"/>
</dbReference>
<name>A0A3S9QG75_MORCA</name>
<dbReference type="InterPro" id="IPR013762">
    <property type="entry name" value="Integrase-like_cat_sf"/>
</dbReference>
<dbReference type="EMBL" id="CP034662">
    <property type="protein sequence ID" value="AZQ93636.1"/>
    <property type="molecule type" value="Genomic_DNA"/>
</dbReference>
<dbReference type="InterPro" id="IPR010998">
    <property type="entry name" value="Integrase_recombinase_N"/>
</dbReference>
<keyword evidence="3 5" id="KW-0238">DNA-binding</keyword>
<dbReference type="GO" id="GO:0006310">
    <property type="term" value="P:DNA recombination"/>
    <property type="evidence" value="ECO:0007669"/>
    <property type="project" value="UniProtKB-KW"/>
</dbReference>
<keyword evidence="4" id="KW-0233">DNA recombination</keyword>
<evidence type="ECO:0000256" key="2">
    <source>
        <dbReference type="ARBA" id="ARBA00022908"/>
    </source>
</evidence>
<feature type="domain" description="Core-binding (CB)" evidence="7">
    <location>
        <begin position="109"/>
        <end position="186"/>
    </location>
</feature>
<dbReference type="RefSeq" id="WP_126705158.1">
    <property type="nucleotide sequence ID" value="NZ_CP034662.1"/>
</dbReference>
<dbReference type="Pfam" id="PF13356">
    <property type="entry name" value="Arm-DNA-bind_3"/>
    <property type="match status" value="1"/>
</dbReference>
<dbReference type="GO" id="GO:0015074">
    <property type="term" value="P:DNA integration"/>
    <property type="evidence" value="ECO:0007669"/>
    <property type="project" value="UniProtKB-KW"/>
</dbReference>
<dbReference type="InterPro" id="IPR044068">
    <property type="entry name" value="CB"/>
</dbReference>
<dbReference type="Pfam" id="PF00589">
    <property type="entry name" value="Phage_integrase"/>
    <property type="match status" value="1"/>
</dbReference>
<evidence type="ECO:0000313" key="8">
    <source>
        <dbReference type="EMBL" id="AZQ93636.1"/>
    </source>
</evidence>
<dbReference type="PANTHER" id="PTHR30629">
    <property type="entry name" value="PROPHAGE INTEGRASE"/>
    <property type="match status" value="1"/>
</dbReference>
<evidence type="ECO:0000256" key="5">
    <source>
        <dbReference type="PROSITE-ProRule" id="PRU01248"/>
    </source>
</evidence>
<dbReference type="InterPro" id="IPR038488">
    <property type="entry name" value="Integrase_DNA-bd_sf"/>
</dbReference>
<evidence type="ECO:0000313" key="9">
    <source>
        <dbReference type="Proteomes" id="UP000280228"/>
    </source>
</evidence>
<dbReference type="SUPFAM" id="SSF56349">
    <property type="entry name" value="DNA breaking-rejoining enzymes"/>
    <property type="match status" value="1"/>
</dbReference>
<accession>A0A3S9QG75</accession>
<proteinExistence type="inferred from homology"/>
<dbReference type="Gene3D" id="1.10.150.130">
    <property type="match status" value="1"/>
</dbReference>
<comment type="similarity">
    <text evidence="1">Belongs to the 'phage' integrase family.</text>
</comment>
<evidence type="ECO:0000256" key="1">
    <source>
        <dbReference type="ARBA" id="ARBA00008857"/>
    </source>
</evidence>
<keyword evidence="2" id="KW-0229">DNA integration</keyword>
<evidence type="ECO:0008006" key="10">
    <source>
        <dbReference type="Google" id="ProtNLM"/>
    </source>
</evidence>
<organism evidence="8 9">
    <name type="scientific">Moraxella catarrhalis</name>
    <name type="common">Branhamella catarrhalis</name>
    <dbReference type="NCBI Taxonomy" id="480"/>
    <lineage>
        <taxon>Bacteria</taxon>
        <taxon>Pseudomonadati</taxon>
        <taxon>Pseudomonadota</taxon>
        <taxon>Gammaproteobacteria</taxon>
        <taxon>Moraxellales</taxon>
        <taxon>Moraxellaceae</taxon>
        <taxon>Moraxella</taxon>
    </lineage>
</organism>
<evidence type="ECO:0000259" key="7">
    <source>
        <dbReference type="PROSITE" id="PS51900"/>
    </source>
</evidence>
<feature type="domain" description="Tyr recombinase" evidence="6">
    <location>
        <begin position="218"/>
        <end position="398"/>
    </location>
</feature>
<dbReference type="GO" id="GO:0003677">
    <property type="term" value="F:DNA binding"/>
    <property type="evidence" value="ECO:0007669"/>
    <property type="project" value="UniProtKB-UniRule"/>
</dbReference>
<dbReference type="InterPro" id="IPR050808">
    <property type="entry name" value="Phage_Integrase"/>
</dbReference>
<reference evidence="8 9" key="1">
    <citation type="submission" date="2018-12" db="EMBL/GenBank/DDBJ databases">
        <title>Persistence of Moraxella catarrhalis in Chronic Obstructive Pulmonary Disease and Regulation of the Hag/MID Adhesin.</title>
        <authorList>
            <person name="Murphy T."/>
            <person name="Zhao X."/>
            <person name="Vyas G."/>
            <person name="Aluvathingal J."/>
            <person name="Nadendla S."/>
            <person name="Tallon L."/>
            <person name="Tettelin H."/>
        </authorList>
    </citation>
    <scope>NUCLEOTIDE SEQUENCE [LARGE SCALE GENOMIC DNA]</scope>
    <source>
        <strain evidence="8 9">46P58B1</strain>
    </source>
</reference>
<gene>
    <name evidence="8" type="ORF">EJK53_1723</name>
</gene>
<evidence type="ECO:0000256" key="3">
    <source>
        <dbReference type="ARBA" id="ARBA00023125"/>
    </source>
</evidence>
<dbReference type="PROSITE" id="PS51900">
    <property type="entry name" value="CB"/>
    <property type="match status" value="1"/>
</dbReference>
<dbReference type="Proteomes" id="UP000280228">
    <property type="component" value="Chromosome"/>
</dbReference>
<dbReference type="PANTHER" id="PTHR30629:SF2">
    <property type="entry name" value="PROPHAGE INTEGRASE INTS-RELATED"/>
    <property type="match status" value="1"/>
</dbReference>
<sequence>MTTKSERVKLTKSFIESLPLQPAIFRDSELIGFALRVQKTYKTYIVEKKVKGRAVRHTLGIVGQMTLAQARQKASETLALMGQGIDPNAQKRQEQKAYEQERELHRYHPTLSDAYTAFKAERSLKPNTLRDYDKVMGVYLATWQAYKLGDINRKMIQEKHKELTKISPAQANMVMRVFRAVYNFAVEHYLDDDENPILSSIAPTRTLTAKKAWNNIKRRKTYINEDKMPDWVRAVIEFDGRGQSRDTNKEFILTLILTGFRRAECESIAWSAVDLRYGFITSIDPKNGEVHSLPMGDVLWAIMKKRHRQRINDWVFESAKSKSGHIENISKVREKINAQCGIQFTFHDLRRTFGSIAENLDYGQYTIKRLLNHKSAGNSDVTAGYVQVSDKKLRQAMNDIEMTVLGEWRDILLQEYNKKAL</sequence>
<dbReference type="InterPro" id="IPR011010">
    <property type="entry name" value="DNA_brk_join_enz"/>
</dbReference>
<protein>
    <recommendedName>
        <fullName evidence="10">Integrase</fullName>
    </recommendedName>
</protein>
<dbReference type="Gene3D" id="3.30.160.390">
    <property type="entry name" value="Integrase, DNA-binding domain"/>
    <property type="match status" value="1"/>
</dbReference>
<dbReference type="PROSITE" id="PS51898">
    <property type="entry name" value="TYR_RECOMBINASE"/>
    <property type="match status" value="1"/>
</dbReference>
<dbReference type="InterPro" id="IPR025166">
    <property type="entry name" value="Integrase_DNA_bind_dom"/>
</dbReference>
<dbReference type="Gene3D" id="1.10.443.10">
    <property type="entry name" value="Intergrase catalytic core"/>
    <property type="match status" value="1"/>
</dbReference>
<evidence type="ECO:0000256" key="4">
    <source>
        <dbReference type="ARBA" id="ARBA00023172"/>
    </source>
</evidence>